<evidence type="ECO:0000259" key="2">
    <source>
        <dbReference type="PROSITE" id="PS50405"/>
    </source>
</evidence>
<dbReference type="GO" id="GO:0005634">
    <property type="term" value="C:nucleus"/>
    <property type="evidence" value="ECO:0007669"/>
    <property type="project" value="TreeGrafter"/>
</dbReference>
<dbReference type="CDD" id="cd00299">
    <property type="entry name" value="GST_C_family"/>
    <property type="match status" value="1"/>
</dbReference>
<feature type="compositionally biased region" description="Polar residues" evidence="1">
    <location>
        <begin position="267"/>
        <end position="277"/>
    </location>
</feature>
<dbReference type="PANTHER" id="PTHR43986">
    <property type="entry name" value="ELONGATION FACTOR 1-GAMMA"/>
    <property type="match status" value="1"/>
</dbReference>
<feature type="domain" description="GST C-terminal" evidence="2">
    <location>
        <begin position="101"/>
        <end position="243"/>
    </location>
</feature>
<dbReference type="InParanoid" id="C5LY40"/>
<organism evidence="4">
    <name type="scientific">Perkinsus marinus (strain ATCC 50983 / TXsc)</name>
    <dbReference type="NCBI Taxonomy" id="423536"/>
    <lineage>
        <taxon>Eukaryota</taxon>
        <taxon>Sar</taxon>
        <taxon>Alveolata</taxon>
        <taxon>Perkinsozoa</taxon>
        <taxon>Perkinsea</taxon>
        <taxon>Perkinsida</taxon>
        <taxon>Perkinsidae</taxon>
        <taxon>Perkinsus</taxon>
    </lineage>
</organism>
<evidence type="ECO:0000313" key="4">
    <source>
        <dbReference type="Proteomes" id="UP000007800"/>
    </source>
</evidence>
<dbReference type="InterPro" id="IPR036282">
    <property type="entry name" value="Glutathione-S-Trfase_C_sf"/>
</dbReference>
<feature type="compositionally biased region" description="Low complexity" evidence="1">
    <location>
        <begin position="296"/>
        <end position="316"/>
    </location>
</feature>
<name>C5LY40_PERM5</name>
<gene>
    <name evidence="3" type="ORF">Pmar_PMAR013719</name>
</gene>
<accession>C5LY40</accession>
<evidence type="ECO:0000256" key="1">
    <source>
        <dbReference type="SAM" id="MobiDB-lite"/>
    </source>
</evidence>
<dbReference type="PROSITE" id="PS50405">
    <property type="entry name" value="GST_CTER"/>
    <property type="match status" value="1"/>
</dbReference>
<reference evidence="3 4" key="1">
    <citation type="submission" date="2008-07" db="EMBL/GenBank/DDBJ databases">
        <authorList>
            <person name="El-Sayed N."/>
            <person name="Caler E."/>
            <person name="Inman J."/>
            <person name="Amedeo P."/>
            <person name="Hass B."/>
            <person name="Wortman J."/>
        </authorList>
    </citation>
    <scope>NUCLEOTIDE SEQUENCE [LARGE SCALE GENOMIC DNA]</scope>
    <source>
        <strain evidence="4">ATCC 50983 / TXsc</strain>
    </source>
</reference>
<dbReference type="GO" id="GO:0005737">
    <property type="term" value="C:cytoplasm"/>
    <property type="evidence" value="ECO:0007669"/>
    <property type="project" value="TreeGrafter"/>
</dbReference>
<dbReference type="Gene3D" id="3.40.30.10">
    <property type="entry name" value="Glutaredoxin"/>
    <property type="match status" value="1"/>
</dbReference>
<feature type="compositionally biased region" description="Polar residues" evidence="1">
    <location>
        <begin position="960"/>
        <end position="973"/>
    </location>
</feature>
<keyword evidence="4" id="KW-1185">Reference proteome</keyword>
<dbReference type="RefSeq" id="XP_002765653.1">
    <property type="nucleotide sequence ID" value="XM_002765607.1"/>
</dbReference>
<dbReference type="OrthoDB" id="249703at2759"/>
<proteinExistence type="predicted"/>
<dbReference type="GO" id="GO:0006414">
    <property type="term" value="P:translational elongation"/>
    <property type="evidence" value="ECO:0007669"/>
    <property type="project" value="TreeGrafter"/>
</dbReference>
<feature type="compositionally biased region" description="Polar residues" evidence="1">
    <location>
        <begin position="753"/>
        <end position="770"/>
    </location>
</feature>
<dbReference type="Proteomes" id="UP000007800">
    <property type="component" value="Unassembled WGS sequence"/>
</dbReference>
<sequence length="1050" mass="111218">MASAGFAATHEQYLDDIVVSGFPGHYKTKRVQLVAAIAEVKVKFVDARRSKFPQVAVQNYPMARVVEHRSSAQKKWFVFSTPAICRYIARLRRDCDLLGGNFAMEAAVDSAVDFIARELEVPIALLIYQAMGAVSPSTRITNRAGQDIETALREMERLLGHEHSHGFLVPATTSISLADIFAITIMSEGAAQGLVSLGLADFPRVRAWWERMTDLSIIRKFVSNKSDGLWAAAGSDNRKESALEVAAKFEAGRTSGTPRVEPRASRGSGNNDGRQNSAGGGKHLASKIHSEGKGSSEGSPKGRGSSAAGSVRGTATPSPVKRGCSSTKKELKVKPSGMATSPRCSTSVKRLSPASSVKYWPSPRSTRASVLRESRAAALRQGTSGTPEKGRADARSHEGSSSKPKSAVLATGARKSPRQPLIGGKGAGRKSPGVVHGGGLGVRGKVTKSACGRLEGSRGTLGGPASVDAAFLSLPVGDVEQMTSGPMDGQVIKEEELDHSSVAEQQSIQLVAEGQHFGRNSDRRRLLPEAGGRFGALSLNVGGGSPPITKEATRSAPAAFARPASPLPMEQDGVGGATLIRHAADVDSSRGSAIATAALHGPQSPLGSVSLREEYPAERRSSSLLMGNPLASGTSSPLFPLPMTWGALGQKPGQGLDDAIPKSLVAVSSQSMFPVSPTIQRRPSVPSSGAYKHVLSSTVMGLPPAMEMQAPLDVSGQPVHTVPPLCMDAQHAGRWGRYQLIAHLDEREDKRPQQQQHDTVQRTGATSQSPTVPTAMELLIFVPEAKVYMLKCSDESDDALEWRQLEAGGGFTIARAIGASTKQPLFAAILGVDTSSFLWSVEIDTQVSPESHGQTFHFRSVDGLVLAVWCPNSASTDRIKFCVMSAFLDGSSRCTQAGDDLGMGQLLEALRRTKSTAAAASHPSFTLGRGLGRLRLPAQGAPIDGDTQSRQEESPPLSFEKSNSSCSPTSGGRSTDHRVDEISNNIQSTHRTDEEIESHGTSSFETGDDYTTETLRSALQAALNSDEFVEGIIDQLRLAIQSTDSSSSSG</sequence>
<dbReference type="GeneID" id="9040838"/>
<dbReference type="Gene3D" id="1.20.1050.10">
    <property type="match status" value="1"/>
</dbReference>
<dbReference type="PANTHER" id="PTHR43986:SF1">
    <property type="entry name" value="ELONGATION FACTOR 1-GAMMA"/>
    <property type="match status" value="1"/>
</dbReference>
<dbReference type="EMBL" id="GG686772">
    <property type="protein sequence ID" value="EEQ98370.1"/>
    <property type="molecule type" value="Genomic_DNA"/>
</dbReference>
<protein>
    <recommendedName>
        <fullName evidence="2">GST C-terminal domain-containing protein</fullName>
    </recommendedName>
</protein>
<dbReference type="AlphaFoldDB" id="C5LY40"/>
<evidence type="ECO:0000313" key="3">
    <source>
        <dbReference type="EMBL" id="EEQ98370.1"/>
    </source>
</evidence>
<dbReference type="InterPro" id="IPR010987">
    <property type="entry name" value="Glutathione-S-Trfase_C-like"/>
</dbReference>
<dbReference type="SUPFAM" id="SSF47616">
    <property type="entry name" value="GST C-terminal domain-like"/>
    <property type="match status" value="1"/>
</dbReference>
<feature type="region of interest" description="Disordered" evidence="1">
    <location>
        <begin position="936"/>
        <end position="1007"/>
    </location>
</feature>
<dbReference type="InterPro" id="IPR050802">
    <property type="entry name" value="EF-GSTs"/>
</dbReference>
<feature type="compositionally biased region" description="Polar residues" evidence="1">
    <location>
        <begin position="338"/>
        <end position="355"/>
    </location>
</feature>
<feature type="region of interest" description="Disordered" evidence="1">
    <location>
        <begin position="248"/>
        <end position="441"/>
    </location>
</feature>
<feature type="compositionally biased region" description="Basic and acidic residues" evidence="1">
    <location>
        <begin position="388"/>
        <end position="400"/>
    </location>
</feature>
<feature type="region of interest" description="Disordered" evidence="1">
    <location>
        <begin position="748"/>
        <end position="770"/>
    </location>
</feature>